<accession>A0A4Q1RD95</accession>
<organism evidence="1 2">
    <name type="scientific">Blautia faecicola</name>
    <dbReference type="NCBI Taxonomy" id="2509240"/>
    <lineage>
        <taxon>Bacteria</taxon>
        <taxon>Bacillati</taxon>
        <taxon>Bacillota</taxon>
        <taxon>Clostridia</taxon>
        <taxon>Lachnospirales</taxon>
        <taxon>Lachnospiraceae</taxon>
        <taxon>Blautia</taxon>
    </lineage>
</organism>
<dbReference type="RefSeq" id="WP_129259733.1">
    <property type="nucleotide sequence ID" value="NZ_SDKC01000002.1"/>
</dbReference>
<dbReference type="AlphaFoldDB" id="A0A4Q1RD95"/>
<keyword evidence="2" id="KW-1185">Reference proteome</keyword>
<name>A0A4Q1RD95_9FIRM</name>
<dbReference type="Proteomes" id="UP000290106">
    <property type="component" value="Unassembled WGS sequence"/>
</dbReference>
<evidence type="ECO:0000313" key="2">
    <source>
        <dbReference type="Proteomes" id="UP000290106"/>
    </source>
</evidence>
<protein>
    <submittedName>
        <fullName evidence="1">Uncharacterized protein</fullName>
    </submittedName>
</protein>
<sequence length="321" mass="36492">MEYKGTKYPKECFTVVRDKTLAITPELYLATATEGFAPLKVYNSFSRFTFTIINEKKAVTANVKIEEFENIKRLSNIAQSMDVQAGLFIPINTNEADCYGEKDQAWKSEYDNANGTRIMNGIHKGKTPIEVLCEDPESGSKALTTQKEWLKRNLEQYPGNLKQINAIESALKLYESGDFKIQSSDIQTMKGKRIRIYSAEYRPLVRKARESDGKCPVYHIDIRWNIGQEYPVTISIINYYAPVSVTKEGLFNVHASQAVDRICGEICLTAAEWNNALRALRTAMFQFEVLHARDCINDAADAERRNRQAVNYPPDNFPFPG</sequence>
<dbReference type="OrthoDB" id="9906182at2"/>
<gene>
    <name evidence="1" type="ORF">ETP43_16710</name>
</gene>
<comment type="caution">
    <text evidence="1">The sequence shown here is derived from an EMBL/GenBank/DDBJ whole genome shotgun (WGS) entry which is preliminary data.</text>
</comment>
<evidence type="ECO:0000313" key="1">
    <source>
        <dbReference type="EMBL" id="RXS72618.1"/>
    </source>
</evidence>
<reference evidence="1 2" key="1">
    <citation type="submission" date="2019-01" db="EMBL/GenBank/DDBJ databases">
        <title>Blautia sp. nov. KGMB01111 isolated human feces.</title>
        <authorList>
            <person name="Park J.-E."/>
            <person name="Kim J.-S."/>
            <person name="Park S.-H."/>
        </authorList>
    </citation>
    <scope>NUCLEOTIDE SEQUENCE [LARGE SCALE GENOMIC DNA]</scope>
    <source>
        <strain evidence="1 2">KGMB01111</strain>
    </source>
</reference>
<dbReference type="EMBL" id="SDKC01000002">
    <property type="protein sequence ID" value="RXS72618.1"/>
    <property type="molecule type" value="Genomic_DNA"/>
</dbReference>
<proteinExistence type="predicted"/>